<dbReference type="Gene3D" id="1.10.443.10">
    <property type="entry name" value="Intergrase catalytic core"/>
    <property type="match status" value="1"/>
</dbReference>
<protein>
    <submittedName>
        <fullName evidence="8">Tyrosine-type recombinase/integrase</fullName>
    </submittedName>
</protein>
<feature type="domain" description="Core-binding (CB)" evidence="7">
    <location>
        <begin position="68"/>
        <end position="149"/>
    </location>
</feature>
<evidence type="ECO:0000256" key="2">
    <source>
        <dbReference type="ARBA" id="ARBA00022908"/>
    </source>
</evidence>
<evidence type="ECO:0000313" key="8">
    <source>
        <dbReference type="EMBL" id="NAS27023.1"/>
    </source>
</evidence>
<dbReference type="CDD" id="cd01189">
    <property type="entry name" value="INT_ICEBs1_C_like"/>
    <property type="match status" value="1"/>
</dbReference>
<keyword evidence="3 5" id="KW-0238">DNA-binding</keyword>
<dbReference type="PANTHER" id="PTHR30629:SF2">
    <property type="entry name" value="PROPHAGE INTEGRASE INTS-RELATED"/>
    <property type="match status" value="1"/>
</dbReference>
<dbReference type="InterPro" id="IPR010998">
    <property type="entry name" value="Integrase_recombinase_N"/>
</dbReference>
<dbReference type="AlphaFoldDB" id="A0A7C9JK01"/>
<reference evidence="8 9" key="1">
    <citation type="submission" date="2020-01" db="EMBL/GenBank/DDBJ databases">
        <title>Herbidospora sp. NEAU-GS84 nov., a novel actinomycete isolated from soil.</title>
        <authorList>
            <person name="Han L."/>
        </authorList>
    </citation>
    <scope>NUCLEOTIDE SEQUENCE [LARGE SCALE GENOMIC DNA]</scope>
    <source>
        <strain evidence="8 9">NEAU-GS84</strain>
    </source>
</reference>
<dbReference type="SUPFAM" id="SSF56349">
    <property type="entry name" value="DNA breaking-rejoining enzymes"/>
    <property type="match status" value="1"/>
</dbReference>
<dbReference type="GO" id="GO:0006310">
    <property type="term" value="P:DNA recombination"/>
    <property type="evidence" value="ECO:0007669"/>
    <property type="project" value="UniProtKB-KW"/>
</dbReference>
<dbReference type="Gene3D" id="1.10.150.130">
    <property type="match status" value="1"/>
</dbReference>
<evidence type="ECO:0000256" key="5">
    <source>
        <dbReference type="PROSITE-ProRule" id="PRU01248"/>
    </source>
</evidence>
<dbReference type="PANTHER" id="PTHR30629">
    <property type="entry name" value="PROPHAGE INTEGRASE"/>
    <property type="match status" value="1"/>
</dbReference>
<name>A0A7C9JK01_9ACTN</name>
<dbReference type="EMBL" id="WXEW01000013">
    <property type="protein sequence ID" value="NAS27023.1"/>
    <property type="molecule type" value="Genomic_DNA"/>
</dbReference>
<evidence type="ECO:0000259" key="6">
    <source>
        <dbReference type="PROSITE" id="PS51898"/>
    </source>
</evidence>
<comment type="similarity">
    <text evidence="1">Belongs to the 'phage' integrase family.</text>
</comment>
<comment type="caution">
    <text evidence="8">The sequence shown here is derived from an EMBL/GenBank/DDBJ whole genome shotgun (WGS) entry which is preliminary data.</text>
</comment>
<gene>
    <name evidence="8" type="ORF">GT755_35805</name>
</gene>
<keyword evidence="9" id="KW-1185">Reference proteome</keyword>
<accession>A0A7C9JK01</accession>
<dbReference type="PROSITE" id="PS51898">
    <property type="entry name" value="TYR_RECOMBINASE"/>
    <property type="match status" value="1"/>
</dbReference>
<keyword evidence="2" id="KW-0229">DNA integration</keyword>
<dbReference type="GO" id="GO:0003677">
    <property type="term" value="F:DNA binding"/>
    <property type="evidence" value="ECO:0007669"/>
    <property type="project" value="UniProtKB-UniRule"/>
</dbReference>
<dbReference type="InterPro" id="IPR011010">
    <property type="entry name" value="DNA_brk_join_enz"/>
</dbReference>
<dbReference type="InterPro" id="IPR044068">
    <property type="entry name" value="CB"/>
</dbReference>
<evidence type="ECO:0000313" key="9">
    <source>
        <dbReference type="Proteomes" id="UP000479526"/>
    </source>
</evidence>
<proteinExistence type="inferred from homology"/>
<dbReference type="Proteomes" id="UP000479526">
    <property type="component" value="Unassembled WGS sequence"/>
</dbReference>
<evidence type="ECO:0000256" key="1">
    <source>
        <dbReference type="ARBA" id="ARBA00008857"/>
    </source>
</evidence>
<evidence type="ECO:0000256" key="3">
    <source>
        <dbReference type="ARBA" id="ARBA00023125"/>
    </source>
</evidence>
<dbReference type="InterPro" id="IPR050808">
    <property type="entry name" value="Phage_Integrase"/>
</dbReference>
<feature type="domain" description="Tyr recombinase" evidence="6">
    <location>
        <begin position="171"/>
        <end position="381"/>
    </location>
</feature>
<dbReference type="Pfam" id="PF00589">
    <property type="entry name" value="Phage_integrase"/>
    <property type="match status" value="1"/>
</dbReference>
<sequence>MSKIMIGKYEGTIYPEGNGFTGAVSLGFGADGRRQRLKRKGKTKTDVKDKLIEAVKDLELGIKSPERYTVGEAVTDWLTSGLKDQSERTVDTLRRLAEKHVIPKIGKAKLKTLRADDVDKWLEGLKAVLSTSTIHRVHSILKRAIRHAEARDMVGRNVAELVTAPKGKTGRPSKALTFAQATAVLEAAESSGLHAYIVLSLMTGVRTEEARALQWDHVVAWVPGEGWQPVTKVGFDHQRFAIYVWRADRVGGDTKTPTSRRTLEVPAQVGAALRRHHARQAKQKLRAGKAWQEHGVVFSTRTGTPKDAANVRKSFQRITASAGLDGTWTPRELRHSFVSIMSAYGVRIETIADLVGHAGTRVTESVYRLQLSPEITQGAEAMNEIFGSREKSA</sequence>
<dbReference type="Pfam" id="PF22022">
    <property type="entry name" value="Phage_int_M"/>
    <property type="match status" value="1"/>
</dbReference>
<organism evidence="8 9">
    <name type="scientific">Herbidospora solisilvae</name>
    <dbReference type="NCBI Taxonomy" id="2696284"/>
    <lineage>
        <taxon>Bacteria</taxon>
        <taxon>Bacillati</taxon>
        <taxon>Actinomycetota</taxon>
        <taxon>Actinomycetes</taxon>
        <taxon>Streptosporangiales</taxon>
        <taxon>Streptosporangiaceae</taxon>
        <taxon>Herbidospora</taxon>
    </lineage>
</organism>
<keyword evidence="4" id="KW-0233">DNA recombination</keyword>
<dbReference type="InterPro" id="IPR002104">
    <property type="entry name" value="Integrase_catalytic"/>
</dbReference>
<evidence type="ECO:0000259" key="7">
    <source>
        <dbReference type="PROSITE" id="PS51900"/>
    </source>
</evidence>
<dbReference type="RefSeq" id="WP_161483993.1">
    <property type="nucleotide sequence ID" value="NZ_WXEW01000013.1"/>
</dbReference>
<evidence type="ECO:0000256" key="4">
    <source>
        <dbReference type="ARBA" id="ARBA00023172"/>
    </source>
</evidence>
<dbReference type="InterPro" id="IPR053876">
    <property type="entry name" value="Phage_int_M"/>
</dbReference>
<dbReference type="PROSITE" id="PS51900">
    <property type="entry name" value="CB"/>
    <property type="match status" value="1"/>
</dbReference>
<dbReference type="InterPro" id="IPR013762">
    <property type="entry name" value="Integrase-like_cat_sf"/>
</dbReference>
<dbReference type="GO" id="GO:0015074">
    <property type="term" value="P:DNA integration"/>
    <property type="evidence" value="ECO:0007669"/>
    <property type="project" value="UniProtKB-KW"/>
</dbReference>